<evidence type="ECO:0000313" key="2">
    <source>
        <dbReference type="Proteomes" id="UP000309997"/>
    </source>
</evidence>
<name>A0ACC4AGY1_POPAL</name>
<accession>A0ACC4AGY1</accession>
<comment type="caution">
    <text evidence="1">The sequence shown here is derived from an EMBL/GenBank/DDBJ whole genome shotgun (WGS) entry which is preliminary data.</text>
</comment>
<evidence type="ECO:0000313" key="1">
    <source>
        <dbReference type="EMBL" id="KAL3565435.1"/>
    </source>
</evidence>
<sequence>MAAMSTRKFLTLNPLSSSPLKQSLLFLSSLNYSTKSSAFGARNKNTATEKLSDIDENDSVPTSGISRPLSEILKELNKKVPDTLVSQRVDNGFSIKYVPWHLVNRIMNLHAPEWSGEVRNITYSPDSKSVSVVYRVTLYGTDAELHRESTGTAALDETGFGDPVQKAEAMAFRRACARFEEQEGQGLMLNLISFFGKAEEHLVANLVPVFRAPLPVFKCFRLGVQAFSCFSCYIRVGKLDSLLHLQPIVNEAFEDLGVQLPTNVDSKMVGISHQIDPMANR</sequence>
<keyword evidence="2" id="KW-1185">Reference proteome</keyword>
<gene>
    <name evidence="1" type="ORF">D5086_033481</name>
</gene>
<proteinExistence type="predicted"/>
<protein>
    <submittedName>
        <fullName evidence="1">Uncharacterized protein</fullName>
    </submittedName>
</protein>
<dbReference type="Proteomes" id="UP000309997">
    <property type="component" value="Unassembled WGS sequence"/>
</dbReference>
<reference evidence="1 2" key="1">
    <citation type="journal article" date="2024" name="Plant Biotechnol. J.">
        <title>Genome and CRISPR/Cas9 system of a widespread forest tree (Populus alba) in the world.</title>
        <authorList>
            <person name="Liu Y.J."/>
            <person name="Jiang P.F."/>
            <person name="Han X.M."/>
            <person name="Li X.Y."/>
            <person name="Wang H.M."/>
            <person name="Wang Y.J."/>
            <person name="Wang X.X."/>
            <person name="Zeng Q.Y."/>
        </authorList>
    </citation>
    <scope>NUCLEOTIDE SEQUENCE [LARGE SCALE GENOMIC DNA]</scope>
    <source>
        <strain evidence="2">cv. PAL-ZL1</strain>
    </source>
</reference>
<organism evidence="1 2">
    <name type="scientific">Populus alba</name>
    <name type="common">White poplar</name>
    <dbReference type="NCBI Taxonomy" id="43335"/>
    <lineage>
        <taxon>Eukaryota</taxon>
        <taxon>Viridiplantae</taxon>
        <taxon>Streptophyta</taxon>
        <taxon>Embryophyta</taxon>
        <taxon>Tracheophyta</taxon>
        <taxon>Spermatophyta</taxon>
        <taxon>Magnoliopsida</taxon>
        <taxon>eudicotyledons</taxon>
        <taxon>Gunneridae</taxon>
        <taxon>Pentapetalae</taxon>
        <taxon>rosids</taxon>
        <taxon>fabids</taxon>
        <taxon>Malpighiales</taxon>
        <taxon>Salicaceae</taxon>
        <taxon>Saliceae</taxon>
        <taxon>Populus</taxon>
    </lineage>
</organism>
<dbReference type="EMBL" id="RCHU02000019">
    <property type="protein sequence ID" value="KAL3565435.1"/>
    <property type="molecule type" value="Genomic_DNA"/>
</dbReference>